<proteinExistence type="predicted"/>
<reference evidence="1 2" key="1">
    <citation type="submission" date="2019-03" db="EMBL/GenBank/DDBJ databases">
        <title>First draft genome of Liparis tanakae, snailfish: a comprehensive survey of snailfish specific genes.</title>
        <authorList>
            <person name="Kim W."/>
            <person name="Song I."/>
            <person name="Jeong J.-H."/>
            <person name="Kim D."/>
            <person name="Kim S."/>
            <person name="Ryu S."/>
            <person name="Song J.Y."/>
            <person name="Lee S.K."/>
        </authorList>
    </citation>
    <scope>NUCLEOTIDE SEQUENCE [LARGE SCALE GENOMIC DNA]</scope>
    <source>
        <tissue evidence="1">Muscle</tissue>
    </source>
</reference>
<dbReference type="EMBL" id="SRLO01000664">
    <property type="protein sequence ID" value="TNN49217.1"/>
    <property type="molecule type" value="Genomic_DNA"/>
</dbReference>
<dbReference type="Proteomes" id="UP000314294">
    <property type="component" value="Unassembled WGS sequence"/>
</dbReference>
<keyword evidence="2" id="KW-1185">Reference proteome</keyword>
<organism evidence="1 2">
    <name type="scientific">Liparis tanakae</name>
    <name type="common">Tanaka's snailfish</name>
    <dbReference type="NCBI Taxonomy" id="230148"/>
    <lineage>
        <taxon>Eukaryota</taxon>
        <taxon>Metazoa</taxon>
        <taxon>Chordata</taxon>
        <taxon>Craniata</taxon>
        <taxon>Vertebrata</taxon>
        <taxon>Euteleostomi</taxon>
        <taxon>Actinopterygii</taxon>
        <taxon>Neopterygii</taxon>
        <taxon>Teleostei</taxon>
        <taxon>Neoteleostei</taxon>
        <taxon>Acanthomorphata</taxon>
        <taxon>Eupercaria</taxon>
        <taxon>Perciformes</taxon>
        <taxon>Cottioidei</taxon>
        <taxon>Cottales</taxon>
        <taxon>Liparidae</taxon>
        <taxon>Liparis</taxon>
    </lineage>
</organism>
<name>A0A4Z2G6M2_9TELE</name>
<accession>A0A4Z2G6M2</accession>
<evidence type="ECO:0000313" key="2">
    <source>
        <dbReference type="Proteomes" id="UP000314294"/>
    </source>
</evidence>
<sequence>MKDTENGRKRRQRAWREMDRGEDGMIVQFMENVIKQREVPMNKTLCSMTLRSMVKRRGCRVVQKVLPSIRPIWALAGWWRRRCFFGGTMSCKT</sequence>
<protein>
    <submittedName>
        <fullName evidence="1">Uncharacterized protein</fullName>
    </submittedName>
</protein>
<comment type="caution">
    <text evidence="1">The sequence shown here is derived from an EMBL/GenBank/DDBJ whole genome shotgun (WGS) entry which is preliminary data.</text>
</comment>
<gene>
    <name evidence="1" type="ORF">EYF80_040583</name>
</gene>
<dbReference type="AlphaFoldDB" id="A0A4Z2G6M2"/>
<evidence type="ECO:0000313" key="1">
    <source>
        <dbReference type="EMBL" id="TNN49217.1"/>
    </source>
</evidence>